<dbReference type="Pfam" id="PF04831">
    <property type="entry name" value="POPDC1-3"/>
    <property type="match status" value="1"/>
</dbReference>
<dbReference type="EMBL" id="SJPO01000006">
    <property type="protein sequence ID" value="TWT76057.1"/>
    <property type="molecule type" value="Genomic_DNA"/>
</dbReference>
<dbReference type="RefSeq" id="WP_197527959.1">
    <property type="nucleotide sequence ID" value="NZ_SJPO01000006.1"/>
</dbReference>
<evidence type="ECO:0000259" key="2">
    <source>
        <dbReference type="Pfam" id="PF04831"/>
    </source>
</evidence>
<protein>
    <recommendedName>
        <fullName evidence="2">POPDC1-3 domain-containing protein</fullName>
    </recommendedName>
</protein>
<feature type="transmembrane region" description="Helical" evidence="1">
    <location>
        <begin position="25"/>
        <end position="43"/>
    </location>
</feature>
<dbReference type="Proteomes" id="UP000318478">
    <property type="component" value="Unassembled WGS sequence"/>
</dbReference>
<dbReference type="InterPro" id="IPR055272">
    <property type="entry name" value="POPDC1-3_dom"/>
</dbReference>
<organism evidence="3 4">
    <name type="scientific">Posidoniimonas polymericola</name>
    <dbReference type="NCBI Taxonomy" id="2528002"/>
    <lineage>
        <taxon>Bacteria</taxon>
        <taxon>Pseudomonadati</taxon>
        <taxon>Planctomycetota</taxon>
        <taxon>Planctomycetia</taxon>
        <taxon>Pirellulales</taxon>
        <taxon>Lacipirellulaceae</taxon>
        <taxon>Posidoniimonas</taxon>
    </lineage>
</organism>
<evidence type="ECO:0000313" key="3">
    <source>
        <dbReference type="EMBL" id="TWT76057.1"/>
    </source>
</evidence>
<evidence type="ECO:0000256" key="1">
    <source>
        <dbReference type="SAM" id="Phobius"/>
    </source>
</evidence>
<reference evidence="3 4" key="1">
    <citation type="submission" date="2019-02" db="EMBL/GenBank/DDBJ databases">
        <title>Deep-cultivation of Planctomycetes and their phenomic and genomic characterization uncovers novel biology.</title>
        <authorList>
            <person name="Wiegand S."/>
            <person name="Jogler M."/>
            <person name="Boedeker C."/>
            <person name="Pinto D."/>
            <person name="Vollmers J."/>
            <person name="Rivas-Marin E."/>
            <person name="Kohn T."/>
            <person name="Peeters S.H."/>
            <person name="Heuer A."/>
            <person name="Rast P."/>
            <person name="Oberbeckmann S."/>
            <person name="Bunk B."/>
            <person name="Jeske O."/>
            <person name="Meyerdierks A."/>
            <person name="Storesund J.E."/>
            <person name="Kallscheuer N."/>
            <person name="Luecker S."/>
            <person name="Lage O.M."/>
            <person name="Pohl T."/>
            <person name="Merkel B.J."/>
            <person name="Hornburger P."/>
            <person name="Mueller R.-W."/>
            <person name="Bruemmer F."/>
            <person name="Labrenz M."/>
            <person name="Spormann A.M."/>
            <person name="Op Den Camp H."/>
            <person name="Overmann J."/>
            <person name="Amann R."/>
            <person name="Jetten M.S.M."/>
            <person name="Mascher T."/>
            <person name="Medema M.H."/>
            <person name="Devos D.P."/>
            <person name="Kaster A.-K."/>
            <person name="Ovreas L."/>
            <person name="Rohde M."/>
            <person name="Galperin M.Y."/>
            <person name="Jogler C."/>
        </authorList>
    </citation>
    <scope>NUCLEOTIDE SEQUENCE [LARGE SCALE GENOMIC DNA]</scope>
    <source>
        <strain evidence="3 4">Pla123a</strain>
    </source>
</reference>
<feature type="transmembrane region" description="Helical" evidence="1">
    <location>
        <begin position="55"/>
        <end position="73"/>
    </location>
</feature>
<comment type="caution">
    <text evidence="3">The sequence shown here is derived from an EMBL/GenBank/DDBJ whole genome shotgun (WGS) entry which is preliminary data.</text>
</comment>
<gene>
    <name evidence="3" type="ORF">Pla123a_28440</name>
</gene>
<proteinExistence type="predicted"/>
<keyword evidence="1" id="KW-0812">Transmembrane</keyword>
<name>A0A5C5YMM2_9BACT</name>
<keyword evidence="1" id="KW-0472">Membrane</keyword>
<keyword evidence="4" id="KW-1185">Reference proteome</keyword>
<keyword evidence="1" id="KW-1133">Transmembrane helix</keyword>
<sequence>MILDDWCIHTANLFYLASFLGRDMLWLRILTCCGLAFGVVFFTTCSPTPMYGPTFWHVAFLIINFVQIHRLIVERRRLSLSREQEVVRRAMLEGLTDEELANTLAHAVMTANDDIPLITSGSSVVLNADELALRDIAFSRLSRTEIINLLSRRVWSSLEGLRMRHGIESTLA</sequence>
<evidence type="ECO:0000313" key="4">
    <source>
        <dbReference type="Proteomes" id="UP000318478"/>
    </source>
</evidence>
<feature type="domain" description="POPDC1-3" evidence="2">
    <location>
        <begin position="4"/>
        <end position="91"/>
    </location>
</feature>
<accession>A0A5C5YMM2</accession>
<dbReference type="AlphaFoldDB" id="A0A5C5YMM2"/>